<dbReference type="RefSeq" id="WP_127086495.1">
    <property type="nucleotide sequence ID" value="NZ_RSCL01000033.1"/>
</dbReference>
<dbReference type="AlphaFoldDB" id="A0A433UU55"/>
<evidence type="ECO:0000313" key="3">
    <source>
        <dbReference type="Proteomes" id="UP000271624"/>
    </source>
</evidence>
<evidence type="ECO:0000313" key="2">
    <source>
        <dbReference type="EMBL" id="RUS97370.1"/>
    </source>
</evidence>
<gene>
    <name evidence="2" type="ORF">DSM106972_084730</name>
</gene>
<protein>
    <submittedName>
        <fullName evidence="2">Uncharacterized protein</fullName>
    </submittedName>
</protein>
<organism evidence="2 3">
    <name type="scientific">Dulcicalothrix desertica PCC 7102</name>
    <dbReference type="NCBI Taxonomy" id="232991"/>
    <lineage>
        <taxon>Bacteria</taxon>
        <taxon>Bacillati</taxon>
        <taxon>Cyanobacteriota</taxon>
        <taxon>Cyanophyceae</taxon>
        <taxon>Nostocales</taxon>
        <taxon>Calotrichaceae</taxon>
        <taxon>Dulcicalothrix</taxon>
    </lineage>
</organism>
<sequence>MRRFIKILIGIPIVFGSLALMSGGIQPALQIIQLSLLCTLGISLVVWIPLCWLLGSVTLEVVENLLGRTLVPDNATEIRSDALRQQNISLTPQSISLIDYIEKGIKQGWSETQITSRLRAQGWNDEEIAEAQLTVRVKSEGSE</sequence>
<keyword evidence="1" id="KW-0472">Membrane</keyword>
<dbReference type="EMBL" id="RSCL01000033">
    <property type="protein sequence ID" value="RUS97370.1"/>
    <property type="molecule type" value="Genomic_DNA"/>
</dbReference>
<feature type="transmembrane region" description="Helical" evidence="1">
    <location>
        <begin position="31"/>
        <end position="55"/>
    </location>
</feature>
<feature type="transmembrane region" description="Helical" evidence="1">
    <location>
        <begin position="7"/>
        <end position="25"/>
    </location>
</feature>
<keyword evidence="1" id="KW-1133">Transmembrane helix</keyword>
<name>A0A433UU55_9CYAN</name>
<dbReference type="OrthoDB" id="517449at2"/>
<comment type="caution">
    <text evidence="2">The sequence shown here is derived from an EMBL/GenBank/DDBJ whole genome shotgun (WGS) entry which is preliminary data.</text>
</comment>
<reference evidence="2" key="2">
    <citation type="journal article" date="2019" name="Genome Biol. Evol.">
        <title>Day and night: Metabolic profiles and evolutionary relationships of six axenic non-marine cyanobacteria.</title>
        <authorList>
            <person name="Will S.E."/>
            <person name="Henke P."/>
            <person name="Boedeker C."/>
            <person name="Huang S."/>
            <person name="Brinkmann H."/>
            <person name="Rohde M."/>
            <person name="Jarek M."/>
            <person name="Friedl T."/>
            <person name="Seufert S."/>
            <person name="Schumacher M."/>
            <person name="Overmann J."/>
            <person name="Neumann-Schaal M."/>
            <person name="Petersen J."/>
        </authorList>
    </citation>
    <scope>NUCLEOTIDE SEQUENCE [LARGE SCALE GENOMIC DNA]</scope>
    <source>
        <strain evidence="2">PCC 7102</strain>
    </source>
</reference>
<dbReference type="Proteomes" id="UP000271624">
    <property type="component" value="Unassembled WGS sequence"/>
</dbReference>
<proteinExistence type="predicted"/>
<keyword evidence="3" id="KW-1185">Reference proteome</keyword>
<accession>A0A433UU55</accession>
<evidence type="ECO:0000256" key="1">
    <source>
        <dbReference type="SAM" id="Phobius"/>
    </source>
</evidence>
<keyword evidence="1" id="KW-0812">Transmembrane</keyword>
<reference evidence="2" key="1">
    <citation type="submission" date="2018-12" db="EMBL/GenBank/DDBJ databases">
        <authorList>
            <person name="Will S."/>
            <person name="Neumann-Schaal M."/>
            <person name="Henke P."/>
        </authorList>
    </citation>
    <scope>NUCLEOTIDE SEQUENCE</scope>
    <source>
        <strain evidence="2">PCC 7102</strain>
    </source>
</reference>